<dbReference type="OrthoDB" id="7947997at2"/>
<dbReference type="EMBL" id="CP025410">
    <property type="protein sequence ID" value="AUH35673.1"/>
    <property type="molecule type" value="Genomic_DNA"/>
</dbReference>
<name>A0A2K9EKW4_9RHOB</name>
<dbReference type="KEGG" id="paro:CUV01_19345"/>
<accession>A0A2K9EKW4</accession>
<geneLocation type="plasmid" evidence="1">
    <name>pBM152</name>
</geneLocation>
<sequence>MPAVPSSNKFANRSISDCARDQMLITMRCNCCRRQVVFWAEDLDRVLEGKFHEAHKPIWPCSNCRTIDYMQMRWSIPAASEIAAGLTVRRPVRKITKWIWRDERA</sequence>
<gene>
    <name evidence="1" type="ORF">CUV01_19000</name>
    <name evidence="2" type="ORF">CUV01_19345</name>
</gene>
<proteinExistence type="predicted"/>
<evidence type="ECO:0000313" key="1">
    <source>
        <dbReference type="EMBL" id="AUH35673.1"/>
    </source>
</evidence>
<dbReference type="Proteomes" id="UP000233742">
    <property type="component" value="Plasmid pBM152"/>
</dbReference>
<evidence type="ECO:0000313" key="2">
    <source>
        <dbReference type="EMBL" id="AUH35740.1"/>
    </source>
</evidence>
<dbReference type="AlphaFoldDB" id="A0A2K9EKW4"/>
<reference evidence="1 3" key="1">
    <citation type="submission" date="2017-12" db="EMBL/GenBank/DDBJ databases">
        <authorList>
            <person name="Hurst M.R.H."/>
        </authorList>
    </citation>
    <scope>NUCLEOTIDE SEQUENCE [LARGE SCALE GENOMIC DNA]</scope>
    <source>
        <strain evidence="1 3">BM15</strain>
        <plasmid evidence="1">pBM152</plasmid>
        <plasmid evidence="3">Plasmid pbm152</plasmid>
    </source>
</reference>
<dbReference type="KEGG" id="paro:CUV01_19000"/>
<dbReference type="EMBL" id="CP025410">
    <property type="protein sequence ID" value="AUH35740.1"/>
    <property type="molecule type" value="Genomic_DNA"/>
</dbReference>
<geneLocation type="plasmid" evidence="3">
    <name>pbm152</name>
</geneLocation>
<protein>
    <submittedName>
        <fullName evidence="1">Uncharacterized protein</fullName>
    </submittedName>
</protein>
<keyword evidence="3" id="KW-1185">Reference proteome</keyword>
<evidence type="ECO:0000313" key="3">
    <source>
        <dbReference type="Proteomes" id="UP000233742"/>
    </source>
</evidence>
<dbReference type="RefSeq" id="WP_101462323.1">
    <property type="nucleotide sequence ID" value="NZ_CP025410.1"/>
</dbReference>
<organism evidence="1 3">
    <name type="scientific">Paracoccus tegillarcae</name>
    <dbReference type="NCBI Taxonomy" id="1529068"/>
    <lineage>
        <taxon>Bacteria</taxon>
        <taxon>Pseudomonadati</taxon>
        <taxon>Pseudomonadota</taxon>
        <taxon>Alphaproteobacteria</taxon>
        <taxon>Rhodobacterales</taxon>
        <taxon>Paracoccaceae</taxon>
        <taxon>Paracoccus</taxon>
    </lineage>
</organism>
<keyword evidence="1" id="KW-0614">Plasmid</keyword>